<dbReference type="InterPro" id="IPR051398">
    <property type="entry name" value="Polysacch_Deacetylase"/>
</dbReference>
<evidence type="ECO:0000313" key="4">
    <source>
        <dbReference type="Proteomes" id="UP000772151"/>
    </source>
</evidence>
<comment type="caution">
    <text evidence="3">The sequence shown here is derived from an EMBL/GenBank/DDBJ whole genome shotgun (WGS) entry which is preliminary data.</text>
</comment>
<dbReference type="GO" id="GO:0005975">
    <property type="term" value="P:carbohydrate metabolic process"/>
    <property type="evidence" value="ECO:0007669"/>
    <property type="project" value="InterPro"/>
</dbReference>
<dbReference type="PANTHER" id="PTHR34216">
    <property type="match status" value="1"/>
</dbReference>
<dbReference type="Gene3D" id="3.20.20.370">
    <property type="entry name" value="Glycoside hydrolase/deacetylase"/>
    <property type="match status" value="1"/>
</dbReference>
<dbReference type="GO" id="GO:0016810">
    <property type="term" value="F:hydrolase activity, acting on carbon-nitrogen (but not peptide) bonds"/>
    <property type="evidence" value="ECO:0007669"/>
    <property type="project" value="InterPro"/>
</dbReference>
<dbReference type="InterPro" id="IPR023854">
    <property type="entry name" value="PGA_deacetylase_PgaB"/>
</dbReference>
<dbReference type="InterPro" id="IPR011330">
    <property type="entry name" value="Glyco_hydro/deAcase_b/a-brl"/>
</dbReference>
<dbReference type="PANTHER" id="PTHR34216:SF7">
    <property type="entry name" value="POLY-BETA-1,6-N-ACETYL-D-GLUCOSAMINE N-DEACETYLASE"/>
    <property type="match status" value="1"/>
</dbReference>
<dbReference type="EMBL" id="SVCA01000012">
    <property type="protein sequence ID" value="MBE6086135.1"/>
    <property type="molecule type" value="Genomic_DNA"/>
</dbReference>
<dbReference type="GO" id="GO:0043708">
    <property type="term" value="P:cell adhesion involved in biofilm formation"/>
    <property type="evidence" value="ECO:0007669"/>
    <property type="project" value="InterPro"/>
</dbReference>
<dbReference type="Gene3D" id="3.20.20.80">
    <property type="entry name" value="Glycosidases"/>
    <property type="match status" value="1"/>
</dbReference>
<dbReference type="InterPro" id="IPR002509">
    <property type="entry name" value="NODB_dom"/>
</dbReference>
<evidence type="ECO:0000313" key="3">
    <source>
        <dbReference type="EMBL" id="MBE6086135.1"/>
    </source>
</evidence>
<protein>
    <submittedName>
        <fullName evidence="3">Poly-beta-1,6-N-acetyl-D-glucosamine N-deacetylase PgaB</fullName>
    </submittedName>
</protein>
<accession>A0A927WKK6</accession>
<feature type="domain" description="NodB homology" evidence="2">
    <location>
        <begin position="90"/>
        <end position="329"/>
    </location>
</feature>
<name>A0A927WKK6_SELRU</name>
<dbReference type="Proteomes" id="UP000772151">
    <property type="component" value="Unassembled WGS sequence"/>
</dbReference>
<dbReference type="InterPro" id="IPR032772">
    <property type="entry name" value="PGA_deacetylase_PgaB_C"/>
</dbReference>
<evidence type="ECO:0000259" key="2">
    <source>
        <dbReference type="PROSITE" id="PS51677"/>
    </source>
</evidence>
<reference evidence="3" key="1">
    <citation type="submission" date="2019-04" db="EMBL/GenBank/DDBJ databases">
        <title>Evolution of Biomass-Degrading Anaerobic Consortia Revealed by Metagenomics.</title>
        <authorList>
            <person name="Peng X."/>
        </authorList>
    </citation>
    <scope>NUCLEOTIDE SEQUENCE</scope>
    <source>
        <strain evidence="3">SIG242</strain>
    </source>
</reference>
<gene>
    <name evidence="3" type="primary">pgaB</name>
    <name evidence="3" type="ORF">E7203_11905</name>
</gene>
<proteinExistence type="predicted"/>
<sequence length="615" mass="70597">MLVIIGDGKNMLKKIIRLLFLIAMMMPVNAAFASVSILCYHEVDRSGDAFAVSHQRLESQLQFMKNQGYHFVSLDEYIRYTKGELQLPEKSVMVTFDDGYRSFYTKVYPLLKKYQVPGMLAIVSSWTNHEEKPNDVRDTASWDELREMEASGLVTVVSHTHAMHKQQTINPQGGRNGVVGSHLYVNGHYETDEEYKTRLKNDLSEVQRLFQEKLGHKARAMVWPYGIYTKEAIDLTKDAAMEATFLLDGGVNESGENSRFYAKRMIMESDFDVQRLKKLLTVNHDSWDSSGIRMAQVDLDNIYSKNSRKYERNLQNLLKELNNNNINLVALQAFADPDGDGNVDEVYFANSVVPVRADIFNDVTTRLQQRGLMVVAWLPVLNYQSLIKKDDSNAVKSRGEKGWYHRLSPFDQEGLKQVKLLFNDLAVNTQVAGVLLQDDLYLNQDEDVSFPAQQAYRKQFGKDLLTIDAKDDKLGNWKMAALDNAARQAVDAFKMTRPQAIVMRDIYAGALLYPDAVSWLGQDYTDYLQQYDYTVVMAYPFMDNEEEPYEYLQRVAKVIKDKNGAAKTIVKIQSYDWQKNRWLPAGVFSKQMSTLKRAGMKNLGYYPNTFCFWPK</sequence>
<dbReference type="Pfam" id="PF14883">
    <property type="entry name" value="GHL13"/>
    <property type="match status" value="1"/>
</dbReference>
<organism evidence="3 4">
    <name type="scientific">Selenomonas ruminantium</name>
    <dbReference type="NCBI Taxonomy" id="971"/>
    <lineage>
        <taxon>Bacteria</taxon>
        <taxon>Bacillati</taxon>
        <taxon>Bacillota</taxon>
        <taxon>Negativicutes</taxon>
        <taxon>Selenomonadales</taxon>
        <taxon>Selenomonadaceae</taxon>
        <taxon>Selenomonas</taxon>
    </lineage>
</organism>
<dbReference type="PROSITE" id="PS51677">
    <property type="entry name" value="NODB"/>
    <property type="match status" value="1"/>
</dbReference>
<dbReference type="NCBIfam" id="TIGR03938">
    <property type="entry name" value="deacetyl_PgaB"/>
    <property type="match status" value="1"/>
</dbReference>
<dbReference type="SUPFAM" id="SSF88713">
    <property type="entry name" value="Glycoside hydrolase/deacetylase"/>
    <property type="match status" value="1"/>
</dbReference>
<dbReference type="Pfam" id="PF01522">
    <property type="entry name" value="Polysacc_deac_1"/>
    <property type="match status" value="1"/>
</dbReference>
<keyword evidence="1" id="KW-0732">Signal</keyword>
<evidence type="ECO:0000256" key="1">
    <source>
        <dbReference type="ARBA" id="ARBA00022729"/>
    </source>
</evidence>
<dbReference type="AlphaFoldDB" id="A0A927WKK6"/>